<keyword evidence="3" id="KW-1185">Reference proteome</keyword>
<dbReference type="InterPro" id="IPR011059">
    <property type="entry name" value="Metal-dep_hydrolase_composite"/>
</dbReference>
<dbReference type="PANTHER" id="PTHR43135:SF3">
    <property type="entry name" value="ALPHA-D-RIBOSE 1-METHYLPHOSPHONATE 5-TRIPHOSPHATE DIPHOSPHATASE"/>
    <property type="match status" value="1"/>
</dbReference>
<dbReference type="Gene3D" id="3.20.20.140">
    <property type="entry name" value="Metal-dependent hydrolases"/>
    <property type="match status" value="2"/>
</dbReference>
<comment type="caution">
    <text evidence="2">The sequence shown here is derived from an EMBL/GenBank/DDBJ whole genome shotgun (WGS) entry which is preliminary data.</text>
</comment>
<organism evidence="2 3">
    <name type="scientific">Arcicella aurantiaca</name>
    <dbReference type="NCBI Taxonomy" id="591202"/>
    <lineage>
        <taxon>Bacteria</taxon>
        <taxon>Pseudomonadati</taxon>
        <taxon>Bacteroidota</taxon>
        <taxon>Cytophagia</taxon>
        <taxon>Cytophagales</taxon>
        <taxon>Flectobacillaceae</taxon>
        <taxon>Arcicella</taxon>
    </lineage>
</organism>
<dbReference type="AlphaFoldDB" id="A0A316EBD9"/>
<dbReference type="CDD" id="cd01309">
    <property type="entry name" value="Met_dep_hydrolase_C"/>
    <property type="match status" value="1"/>
</dbReference>
<accession>A0A316EBD9</accession>
<protein>
    <submittedName>
        <fullName evidence="2">Imidazolonepropionase-like amidohydrolase</fullName>
    </submittedName>
</protein>
<evidence type="ECO:0000313" key="3">
    <source>
        <dbReference type="Proteomes" id="UP000245489"/>
    </source>
</evidence>
<proteinExistence type="predicted"/>
<gene>
    <name evidence="2" type="ORF">LV89_02096</name>
</gene>
<dbReference type="EMBL" id="QGGO01000009">
    <property type="protein sequence ID" value="PWK26890.1"/>
    <property type="molecule type" value="Genomic_DNA"/>
</dbReference>
<sequence>MVALVSLSNSSHSSQAFVEIRIIRLDITFLPFTFKELFITTKNQIPMKKLFIALLNFLLLSPIIHAQTQTFPRNGVQDERLDLYAFTNATIITDVNTTLEGATLIIRGSIIEAVGKGIAIPSGATVVDLKGKRIYPAFVEAYSNYGVPELKREGTGGFRGEPQMESKKKGAYNWNQAVLPETDAASLFTVNTPAAEELRKIGFGATISHVQDGIVRGTSALVALIDGRDQEALIKSKVSAHYSLSKGTSTQDYPNSLMGSVALLRQTYYDADWFKKAKTKTEFNISLDAFNSNQGIPQVFETTDKLGVLRANKIGKEFGIQYIIKGMGDEYQRLDEVKAIGASLILPLNFPTTPDVEDPHDASVVSLAEMKHWEMAPANAGILSKAGINFALTSSNLKSRADFLANLRKAIENGLDEKTALAALTSTPATMMKVENLVGSLKTGMLANFLITSDNLFKDGNVIYENWVKGRRYVLSNMNVNDIRGNYDLSVGNNSKLKLNITGKADKPEYQIVVTDSVKVTPKVTRINDFLTILFKLDAKKEKADSRISAYYDGKNIKGEGIDADGKPFTLLATFKEAVKETPAKLDTAKKAKIEIGKILYPFNGYGSEEKPKAETILVKNATVWTNESVGVIQNTDVLISNGKIAQVGKNLPSTGAKVIDGTGKHLTNGIFDEHSHIALFAVNEGTQSVSAEVRMEDVVNSEDVNIYRQLAGGVTSSQLLHGSANSIGGQSAVIKLKWGEAPDALKIQNMEGFIKFALGENVKQANWGDRARVRFPQTRMGVEQVMMDAFLRAKEYEKAMKNTTGLPVKRDLELDALVEILNKKRFITCHSYVQSEINMLLKVADSVGFKVNTFTHILEGYKVADKMKAHGANGSTFSDWWAYKMEVKEAIPFNAALMTKVGVNTSINSDDAEMARRLNQEAAKTVMYGGMTEEEAWKMVTLNPAKMMHLDNRLGSIKVGKDADVVLWNNNPLSVYAKPEKVVIDGAVYFDIEKDKVLRANIATERSRIIQKMLASKAGGAATVKPEAKKPRQMYCNSEGDIFAEETHTEHND</sequence>
<reference evidence="2 3" key="1">
    <citation type="submission" date="2018-05" db="EMBL/GenBank/DDBJ databases">
        <title>Genomic Encyclopedia of Archaeal and Bacterial Type Strains, Phase II (KMG-II): from individual species to whole genera.</title>
        <authorList>
            <person name="Goeker M."/>
        </authorList>
    </citation>
    <scope>NUCLEOTIDE SEQUENCE [LARGE SCALE GENOMIC DNA]</scope>
    <source>
        <strain evidence="2 3">DSM 22214</strain>
    </source>
</reference>
<dbReference type="InterPro" id="IPR006680">
    <property type="entry name" value="Amidohydro-rel"/>
</dbReference>
<dbReference type="SUPFAM" id="SSF51338">
    <property type="entry name" value="Composite domain of metallo-dependent hydrolases"/>
    <property type="match status" value="2"/>
</dbReference>
<dbReference type="PANTHER" id="PTHR43135">
    <property type="entry name" value="ALPHA-D-RIBOSE 1-METHYLPHOSPHONATE 5-TRIPHOSPHATE DIPHOSPHATASE"/>
    <property type="match status" value="1"/>
</dbReference>
<dbReference type="Proteomes" id="UP000245489">
    <property type="component" value="Unassembled WGS sequence"/>
</dbReference>
<dbReference type="InterPro" id="IPR032466">
    <property type="entry name" value="Metal_Hydrolase"/>
</dbReference>
<name>A0A316EBD9_9BACT</name>
<dbReference type="Gene3D" id="2.30.40.10">
    <property type="entry name" value="Urease, subunit C, domain 1"/>
    <property type="match status" value="1"/>
</dbReference>
<keyword evidence="2" id="KW-0378">Hydrolase</keyword>
<dbReference type="Pfam" id="PF01979">
    <property type="entry name" value="Amidohydro_1"/>
    <property type="match status" value="2"/>
</dbReference>
<evidence type="ECO:0000313" key="2">
    <source>
        <dbReference type="EMBL" id="PWK26890.1"/>
    </source>
</evidence>
<dbReference type="GO" id="GO:0016810">
    <property type="term" value="F:hydrolase activity, acting on carbon-nitrogen (but not peptide) bonds"/>
    <property type="evidence" value="ECO:0007669"/>
    <property type="project" value="InterPro"/>
</dbReference>
<dbReference type="SUPFAM" id="SSF51556">
    <property type="entry name" value="Metallo-dependent hydrolases"/>
    <property type="match status" value="1"/>
</dbReference>
<evidence type="ECO:0000259" key="1">
    <source>
        <dbReference type="Pfam" id="PF01979"/>
    </source>
</evidence>
<feature type="domain" description="Amidohydrolase-related" evidence="1">
    <location>
        <begin position="331"/>
        <end position="464"/>
    </location>
</feature>
<feature type="domain" description="Amidohydrolase-related" evidence="1">
    <location>
        <begin position="898"/>
        <end position="987"/>
    </location>
</feature>
<dbReference type="InterPro" id="IPR051781">
    <property type="entry name" value="Metallo-dep_Hydrolase"/>
</dbReference>